<dbReference type="Proteomes" id="UP000654345">
    <property type="component" value="Unassembled WGS sequence"/>
</dbReference>
<name>A0ABQ3V2D2_9CHLR</name>
<organism evidence="2 3">
    <name type="scientific">Ktedonobacter robiniae</name>
    <dbReference type="NCBI Taxonomy" id="2778365"/>
    <lineage>
        <taxon>Bacteria</taxon>
        <taxon>Bacillati</taxon>
        <taxon>Chloroflexota</taxon>
        <taxon>Ktedonobacteria</taxon>
        <taxon>Ktedonobacterales</taxon>
        <taxon>Ktedonobacteraceae</taxon>
        <taxon>Ktedonobacter</taxon>
    </lineage>
</organism>
<accession>A0ABQ3V2D2</accession>
<gene>
    <name evidence="2" type="ORF">KSB_75880</name>
</gene>
<evidence type="ECO:0000313" key="2">
    <source>
        <dbReference type="EMBL" id="GHO59113.1"/>
    </source>
</evidence>
<keyword evidence="1" id="KW-1133">Transmembrane helix</keyword>
<keyword evidence="3" id="KW-1185">Reference proteome</keyword>
<evidence type="ECO:0000313" key="3">
    <source>
        <dbReference type="Proteomes" id="UP000654345"/>
    </source>
</evidence>
<keyword evidence="1" id="KW-0812">Transmembrane</keyword>
<proteinExistence type="predicted"/>
<feature type="transmembrane region" description="Helical" evidence="1">
    <location>
        <begin position="59"/>
        <end position="76"/>
    </location>
</feature>
<sequence>MTELSLTLGWLLLGALLGLLTWLTRLGQHHRFGWWRMTFLGAFLAPISGWGASLLLGRFFATGVVLWLTIAGCLLLPRLVRMQGCQGAQARTGQHG</sequence>
<comment type="caution">
    <text evidence="2">The sequence shown here is derived from an EMBL/GenBank/DDBJ whole genome shotgun (WGS) entry which is preliminary data.</text>
</comment>
<reference evidence="2 3" key="1">
    <citation type="journal article" date="2021" name="Int. J. Syst. Evol. Microbiol.">
        <title>Reticulibacter mediterranei gen. nov., sp. nov., within the new family Reticulibacteraceae fam. nov., and Ktedonospora formicarum gen. nov., sp. nov., Ktedonobacter robiniae sp. nov., Dictyobacter formicarum sp. nov. and Dictyobacter arantiisoli sp. nov., belonging to the class Ktedonobacteria.</title>
        <authorList>
            <person name="Yabe S."/>
            <person name="Zheng Y."/>
            <person name="Wang C.M."/>
            <person name="Sakai Y."/>
            <person name="Abe K."/>
            <person name="Yokota A."/>
            <person name="Donadio S."/>
            <person name="Cavaletti L."/>
            <person name="Monciardini P."/>
        </authorList>
    </citation>
    <scope>NUCLEOTIDE SEQUENCE [LARGE SCALE GENOMIC DNA]</scope>
    <source>
        <strain evidence="2 3">SOSP1-30</strain>
    </source>
</reference>
<keyword evidence="1" id="KW-0472">Membrane</keyword>
<dbReference type="RefSeq" id="WP_201375324.1">
    <property type="nucleotide sequence ID" value="NZ_BNJG01000003.1"/>
</dbReference>
<dbReference type="EMBL" id="BNJG01000003">
    <property type="protein sequence ID" value="GHO59113.1"/>
    <property type="molecule type" value="Genomic_DNA"/>
</dbReference>
<feature type="transmembrane region" description="Helical" evidence="1">
    <location>
        <begin position="6"/>
        <end position="23"/>
    </location>
</feature>
<protein>
    <submittedName>
        <fullName evidence="2">Uncharacterized protein</fullName>
    </submittedName>
</protein>
<evidence type="ECO:0000256" key="1">
    <source>
        <dbReference type="SAM" id="Phobius"/>
    </source>
</evidence>
<feature type="transmembrane region" description="Helical" evidence="1">
    <location>
        <begin position="35"/>
        <end position="53"/>
    </location>
</feature>